<dbReference type="Pfam" id="PF08544">
    <property type="entry name" value="GHMP_kinases_C"/>
    <property type="match status" value="1"/>
</dbReference>
<evidence type="ECO:0000256" key="4">
    <source>
        <dbReference type="ARBA" id="ARBA00022679"/>
    </source>
</evidence>
<gene>
    <name evidence="10 13" type="primary">ispE</name>
    <name evidence="13" type="ORF">G7Y82_15005</name>
</gene>
<dbReference type="InterPro" id="IPR020568">
    <property type="entry name" value="Ribosomal_Su5_D2-typ_SF"/>
</dbReference>
<dbReference type="InterPro" id="IPR013750">
    <property type="entry name" value="GHMP_kinase_C_dom"/>
</dbReference>
<dbReference type="PIRSF" id="PIRSF010376">
    <property type="entry name" value="IspE"/>
    <property type="match status" value="1"/>
</dbReference>
<keyword evidence="6 10" id="KW-0418">Kinase</keyword>
<dbReference type="GO" id="GO:0019288">
    <property type="term" value="P:isopentenyl diphosphate biosynthetic process, methylerythritol 4-phosphate pathway"/>
    <property type="evidence" value="ECO:0007669"/>
    <property type="project" value="UniProtKB-UniRule"/>
</dbReference>
<sequence>MNSDPTSPARPFTTGFAWPAPAKLNLFLHVTGRRADGYHELQTLFQFVELADMLYFTPRGDGEFNVSGLPDGIRAEDDLILRAANALRQASGAYGLGADIRLEKRIPLGAGLGGGSSNAATTLVALDRLWNLGMPNDELAYIGLSLGADVPVFVRGLSAWAEGVGERLRPVVIDEPTYVIVVPPVEVSTRDIFQAPELPRDHFPIEFADFLAGRGRNDCEPITCARYPQVGEALAWLRKRASKARMSGTGASVFAAFAYRDQAEEVAAEVPDGWQAFVTQGRNRSPLLDAIARS</sequence>
<dbReference type="GO" id="GO:0050515">
    <property type="term" value="F:4-(cytidine 5'-diphospho)-2-C-methyl-D-erythritol kinase activity"/>
    <property type="evidence" value="ECO:0007669"/>
    <property type="project" value="UniProtKB-UniRule"/>
</dbReference>
<comment type="pathway">
    <text evidence="10">Isoprenoid biosynthesis; isopentenyl diphosphate biosynthesis via DXP pathway; isopentenyl diphosphate from 1-deoxy-D-xylulose 5-phosphate: step 3/6.</text>
</comment>
<dbReference type="InterPro" id="IPR004424">
    <property type="entry name" value="IspE"/>
</dbReference>
<dbReference type="GO" id="GO:0005524">
    <property type="term" value="F:ATP binding"/>
    <property type="evidence" value="ECO:0007669"/>
    <property type="project" value="UniProtKB-UniRule"/>
</dbReference>
<name>A0A969WBR8_9GAMM</name>
<dbReference type="Gene3D" id="3.30.70.890">
    <property type="entry name" value="GHMP kinase, C-terminal domain"/>
    <property type="match status" value="1"/>
</dbReference>
<accession>A0A969WBR8</accession>
<dbReference type="SUPFAM" id="SSF55060">
    <property type="entry name" value="GHMP Kinase, C-terminal domain"/>
    <property type="match status" value="1"/>
</dbReference>
<dbReference type="AlphaFoldDB" id="A0A969WBR8"/>
<evidence type="ECO:0000256" key="10">
    <source>
        <dbReference type="HAMAP-Rule" id="MF_00061"/>
    </source>
</evidence>
<dbReference type="InterPro" id="IPR006204">
    <property type="entry name" value="GHMP_kinase_N_dom"/>
</dbReference>
<keyword evidence="8 10" id="KW-0414">Isoprene biosynthesis</keyword>
<dbReference type="EMBL" id="JAAVXB010000009">
    <property type="protein sequence ID" value="NKF23624.1"/>
    <property type="molecule type" value="Genomic_DNA"/>
</dbReference>
<protein>
    <recommendedName>
        <fullName evidence="3 10">4-diphosphocytidyl-2-C-methyl-D-erythritol kinase</fullName>
        <shortName evidence="10">CMK</shortName>
        <ecNumber evidence="2 10">2.7.1.148</ecNumber>
    </recommendedName>
    <alternativeName>
        <fullName evidence="9 10">4-(cytidine-5'-diphospho)-2-C-methyl-D-erythritol kinase</fullName>
    </alternativeName>
</protein>
<dbReference type="PANTHER" id="PTHR43527">
    <property type="entry name" value="4-DIPHOSPHOCYTIDYL-2-C-METHYL-D-ERYTHRITOL KINASE, CHLOROPLASTIC"/>
    <property type="match status" value="1"/>
</dbReference>
<evidence type="ECO:0000259" key="12">
    <source>
        <dbReference type="Pfam" id="PF08544"/>
    </source>
</evidence>
<keyword evidence="14" id="KW-1185">Reference proteome</keyword>
<dbReference type="NCBIfam" id="TIGR00154">
    <property type="entry name" value="ispE"/>
    <property type="match status" value="1"/>
</dbReference>
<dbReference type="Proteomes" id="UP000653472">
    <property type="component" value="Unassembled WGS sequence"/>
</dbReference>
<dbReference type="RefSeq" id="WP_168148954.1">
    <property type="nucleotide sequence ID" value="NZ_JAAVXB010000009.1"/>
</dbReference>
<comment type="catalytic activity">
    <reaction evidence="10">
        <text>4-CDP-2-C-methyl-D-erythritol + ATP = 4-CDP-2-C-methyl-D-erythritol 2-phosphate + ADP + H(+)</text>
        <dbReference type="Rhea" id="RHEA:18437"/>
        <dbReference type="ChEBI" id="CHEBI:15378"/>
        <dbReference type="ChEBI" id="CHEBI:30616"/>
        <dbReference type="ChEBI" id="CHEBI:57823"/>
        <dbReference type="ChEBI" id="CHEBI:57919"/>
        <dbReference type="ChEBI" id="CHEBI:456216"/>
        <dbReference type="EC" id="2.7.1.148"/>
    </reaction>
</comment>
<evidence type="ECO:0000256" key="3">
    <source>
        <dbReference type="ARBA" id="ARBA00017473"/>
    </source>
</evidence>
<keyword evidence="7 10" id="KW-0067">ATP-binding</keyword>
<feature type="active site" evidence="10">
    <location>
        <position position="23"/>
    </location>
</feature>
<organism evidence="13 14">
    <name type="scientific">Solimonas marina</name>
    <dbReference type="NCBI Taxonomy" id="2714601"/>
    <lineage>
        <taxon>Bacteria</taxon>
        <taxon>Pseudomonadati</taxon>
        <taxon>Pseudomonadota</taxon>
        <taxon>Gammaproteobacteria</taxon>
        <taxon>Nevskiales</taxon>
        <taxon>Nevskiaceae</taxon>
        <taxon>Solimonas</taxon>
    </lineage>
</organism>
<evidence type="ECO:0000256" key="5">
    <source>
        <dbReference type="ARBA" id="ARBA00022741"/>
    </source>
</evidence>
<keyword evidence="5 10" id="KW-0547">Nucleotide-binding</keyword>
<feature type="domain" description="GHMP kinase C-terminal" evidence="12">
    <location>
        <begin position="216"/>
        <end position="273"/>
    </location>
</feature>
<dbReference type="SUPFAM" id="SSF54211">
    <property type="entry name" value="Ribosomal protein S5 domain 2-like"/>
    <property type="match status" value="1"/>
</dbReference>
<evidence type="ECO:0000313" key="14">
    <source>
        <dbReference type="Proteomes" id="UP000653472"/>
    </source>
</evidence>
<dbReference type="InterPro" id="IPR014721">
    <property type="entry name" value="Ribsml_uS5_D2-typ_fold_subgr"/>
</dbReference>
<dbReference type="HAMAP" id="MF_00061">
    <property type="entry name" value="IspE"/>
    <property type="match status" value="1"/>
</dbReference>
<comment type="similarity">
    <text evidence="1 10">Belongs to the GHMP kinase family. IspE subfamily.</text>
</comment>
<evidence type="ECO:0000313" key="13">
    <source>
        <dbReference type="EMBL" id="NKF23624.1"/>
    </source>
</evidence>
<reference evidence="13" key="1">
    <citation type="submission" date="2020-03" db="EMBL/GenBank/DDBJ databases">
        <title>Solimonas marina sp. nov., isolated from deep seawater of the Pacific Ocean.</title>
        <authorList>
            <person name="Liu X."/>
            <person name="Lai Q."/>
            <person name="Sun F."/>
            <person name="Gai Y."/>
            <person name="Li G."/>
            <person name="Shao Z."/>
        </authorList>
    </citation>
    <scope>NUCLEOTIDE SEQUENCE</scope>
    <source>
        <strain evidence="13">C16B3</strain>
    </source>
</reference>
<feature type="active site" evidence="10">
    <location>
        <position position="149"/>
    </location>
</feature>
<evidence type="ECO:0000256" key="2">
    <source>
        <dbReference type="ARBA" id="ARBA00012052"/>
    </source>
</evidence>
<evidence type="ECO:0000256" key="8">
    <source>
        <dbReference type="ARBA" id="ARBA00023229"/>
    </source>
</evidence>
<dbReference type="Pfam" id="PF00288">
    <property type="entry name" value="GHMP_kinases_N"/>
    <property type="match status" value="1"/>
</dbReference>
<feature type="binding site" evidence="10">
    <location>
        <begin position="107"/>
        <end position="117"/>
    </location>
    <ligand>
        <name>ATP</name>
        <dbReference type="ChEBI" id="CHEBI:30616"/>
    </ligand>
</feature>
<dbReference type="EC" id="2.7.1.148" evidence="2 10"/>
<dbReference type="GO" id="GO:0016114">
    <property type="term" value="P:terpenoid biosynthetic process"/>
    <property type="evidence" value="ECO:0007669"/>
    <property type="project" value="UniProtKB-UniRule"/>
</dbReference>
<evidence type="ECO:0000259" key="11">
    <source>
        <dbReference type="Pfam" id="PF00288"/>
    </source>
</evidence>
<dbReference type="NCBIfam" id="NF011202">
    <property type="entry name" value="PRK14608.1"/>
    <property type="match status" value="1"/>
</dbReference>
<dbReference type="Gene3D" id="3.30.230.10">
    <property type="match status" value="1"/>
</dbReference>
<feature type="domain" description="GHMP kinase N-terminal" evidence="11">
    <location>
        <begin position="79"/>
        <end position="156"/>
    </location>
</feature>
<comment type="caution">
    <text evidence="13">The sequence shown here is derived from an EMBL/GenBank/DDBJ whole genome shotgun (WGS) entry which is preliminary data.</text>
</comment>
<evidence type="ECO:0000256" key="7">
    <source>
        <dbReference type="ARBA" id="ARBA00022840"/>
    </source>
</evidence>
<evidence type="ECO:0000256" key="9">
    <source>
        <dbReference type="ARBA" id="ARBA00032554"/>
    </source>
</evidence>
<dbReference type="PANTHER" id="PTHR43527:SF2">
    <property type="entry name" value="4-DIPHOSPHOCYTIDYL-2-C-METHYL-D-ERYTHRITOL KINASE, CHLOROPLASTIC"/>
    <property type="match status" value="1"/>
</dbReference>
<proteinExistence type="inferred from homology"/>
<evidence type="ECO:0000256" key="1">
    <source>
        <dbReference type="ARBA" id="ARBA00009684"/>
    </source>
</evidence>
<keyword evidence="4 10" id="KW-0808">Transferase</keyword>
<comment type="function">
    <text evidence="10">Catalyzes the phosphorylation of the position 2 hydroxy group of 4-diphosphocytidyl-2C-methyl-D-erythritol.</text>
</comment>
<dbReference type="InterPro" id="IPR036554">
    <property type="entry name" value="GHMP_kinase_C_sf"/>
</dbReference>
<evidence type="ECO:0000256" key="6">
    <source>
        <dbReference type="ARBA" id="ARBA00022777"/>
    </source>
</evidence>